<protein>
    <submittedName>
        <fullName evidence="2">Serine/threonine protein phosphatase</fullName>
    </submittedName>
</protein>
<dbReference type="AlphaFoldDB" id="A0A7C9LUP4"/>
<feature type="domain" description="Calcineurin-like phosphoesterase" evidence="1">
    <location>
        <begin position="1"/>
        <end position="155"/>
    </location>
</feature>
<dbReference type="RefSeq" id="WP_155715415.1">
    <property type="nucleotide sequence ID" value="NZ_VVIQ01000003.1"/>
</dbReference>
<dbReference type="Pfam" id="PF00149">
    <property type="entry name" value="Metallophos"/>
    <property type="match status" value="1"/>
</dbReference>
<dbReference type="CDD" id="cd07379">
    <property type="entry name" value="MPP_239FB"/>
    <property type="match status" value="1"/>
</dbReference>
<dbReference type="Gene3D" id="3.60.21.10">
    <property type="match status" value="1"/>
</dbReference>
<proteinExistence type="predicted"/>
<dbReference type="GO" id="GO:0016787">
    <property type="term" value="F:hydrolase activity"/>
    <property type="evidence" value="ECO:0007669"/>
    <property type="project" value="InterPro"/>
</dbReference>
<reference evidence="2 3" key="1">
    <citation type="submission" date="2019-09" db="EMBL/GenBank/DDBJ databases">
        <title>Prevotella A2879 sp. nov., isolated from an abscess of a patient.</title>
        <authorList>
            <person name="Buhl M."/>
            <person name="Oberhettinger P."/>
        </authorList>
    </citation>
    <scope>NUCLEOTIDE SEQUENCE [LARGE SCALE GENOMIC DNA]</scope>
    <source>
        <strain evidence="2 3">A2879</strain>
    </source>
</reference>
<dbReference type="InterPro" id="IPR004843">
    <property type="entry name" value="Calcineurin-like_PHP"/>
</dbReference>
<dbReference type="Proteomes" id="UP000482295">
    <property type="component" value="Unassembled WGS sequence"/>
</dbReference>
<evidence type="ECO:0000313" key="2">
    <source>
        <dbReference type="EMBL" id="MUL27415.1"/>
    </source>
</evidence>
<keyword evidence="3" id="KW-1185">Reference proteome</keyword>
<name>A0A7C9LUP4_9BACT</name>
<dbReference type="PANTHER" id="PTHR12905:SF0">
    <property type="entry name" value="CALCINEURIN-LIKE PHOSPHOESTERASE DOMAIN-CONTAINING PROTEIN"/>
    <property type="match status" value="1"/>
</dbReference>
<evidence type="ECO:0000313" key="3">
    <source>
        <dbReference type="Proteomes" id="UP000482295"/>
    </source>
</evidence>
<dbReference type="PANTHER" id="PTHR12905">
    <property type="entry name" value="METALLOPHOSPHOESTERASE"/>
    <property type="match status" value="1"/>
</dbReference>
<evidence type="ECO:0000259" key="1">
    <source>
        <dbReference type="Pfam" id="PF00149"/>
    </source>
</evidence>
<gene>
    <name evidence="2" type="ORF">F0475_03615</name>
</gene>
<organism evidence="2 3">
    <name type="scientific">Prevotella vespertina</name>
    <dbReference type="NCBI Taxonomy" id="2608404"/>
    <lineage>
        <taxon>Bacteria</taxon>
        <taxon>Pseudomonadati</taxon>
        <taxon>Bacteroidota</taxon>
        <taxon>Bacteroidia</taxon>
        <taxon>Bacteroidales</taxon>
        <taxon>Prevotellaceae</taxon>
        <taxon>Prevotella</taxon>
    </lineage>
</organism>
<dbReference type="SUPFAM" id="SSF56300">
    <property type="entry name" value="Metallo-dependent phosphatases"/>
    <property type="match status" value="1"/>
</dbReference>
<dbReference type="EMBL" id="VVIQ01000003">
    <property type="protein sequence ID" value="MUL27415.1"/>
    <property type="molecule type" value="Genomic_DNA"/>
</dbReference>
<accession>A0A7C9LUP4</accession>
<dbReference type="InterPro" id="IPR051693">
    <property type="entry name" value="UPF0046_metallophosphoest"/>
</dbReference>
<sequence length="189" mass="21746">MKILHISDTHNRHHLLTNLPMADIIVHCGDFTDMGTEKEVLDFLNWFITLPYRYKIFITGNHDLCLWDADNIEDLPNNVFFLQDKSITLEGITLFGLGYNHNEKKIPTKADIIITHEPPLMILDESAGRHWGNKAIRDRIFSTKPYAHLFGHAHESVGKILISNTLYANGAVLDDQYQLYQTQPLLHNI</sequence>
<comment type="caution">
    <text evidence="2">The sequence shown here is derived from an EMBL/GenBank/DDBJ whole genome shotgun (WGS) entry which is preliminary data.</text>
</comment>
<dbReference type="InterPro" id="IPR029052">
    <property type="entry name" value="Metallo-depent_PP-like"/>
</dbReference>